<dbReference type="PANTHER" id="PTHR11730:SF6">
    <property type="entry name" value="AMMONIUM TRANSPORTER"/>
    <property type="match status" value="1"/>
</dbReference>
<name>A0A9W7L7J6_9STRA</name>
<dbReference type="InterPro" id="IPR024041">
    <property type="entry name" value="NH4_transpt_AmtB-like_dom"/>
</dbReference>
<dbReference type="InterPro" id="IPR018047">
    <property type="entry name" value="Ammonium_transpt_CS"/>
</dbReference>
<dbReference type="Proteomes" id="UP001165065">
    <property type="component" value="Unassembled WGS sequence"/>
</dbReference>
<comment type="similarity">
    <text evidence="2 8">Belongs to the ammonia transporter channel (TC 1.A.11.2) family.</text>
</comment>
<dbReference type="Gene3D" id="1.10.3430.10">
    <property type="entry name" value="Ammonium transporter AmtB like domains"/>
    <property type="match status" value="1"/>
</dbReference>
<feature type="transmembrane region" description="Helical" evidence="8">
    <location>
        <begin position="103"/>
        <end position="122"/>
    </location>
</feature>
<dbReference type="PROSITE" id="PS01219">
    <property type="entry name" value="AMMONIUM_TRANSP"/>
    <property type="match status" value="1"/>
</dbReference>
<feature type="transmembrane region" description="Helical" evidence="8">
    <location>
        <begin position="68"/>
        <end position="91"/>
    </location>
</feature>
<dbReference type="SUPFAM" id="SSF111352">
    <property type="entry name" value="Ammonium transporter"/>
    <property type="match status" value="1"/>
</dbReference>
<keyword evidence="5 8" id="KW-1133">Transmembrane helix</keyword>
<dbReference type="GO" id="GO:0008519">
    <property type="term" value="F:ammonium channel activity"/>
    <property type="evidence" value="ECO:0007669"/>
    <property type="project" value="InterPro"/>
</dbReference>
<comment type="subcellular location">
    <subcellularLocation>
        <location evidence="8">Cell membrane</location>
        <topology evidence="8">Multi-pass membrane protein</topology>
    </subcellularLocation>
    <subcellularLocation>
        <location evidence="1">Membrane</location>
        <topology evidence="1">Multi-pass membrane protein</topology>
    </subcellularLocation>
</comment>
<feature type="transmembrane region" description="Helical" evidence="8">
    <location>
        <begin position="390"/>
        <end position="411"/>
    </location>
</feature>
<feature type="transmembrane region" description="Helical" evidence="8">
    <location>
        <begin position="218"/>
        <end position="245"/>
    </location>
</feature>
<evidence type="ECO:0000256" key="7">
    <source>
        <dbReference type="ARBA" id="ARBA00023177"/>
    </source>
</evidence>
<dbReference type="PANTHER" id="PTHR11730">
    <property type="entry name" value="AMMONIUM TRANSPORTER"/>
    <property type="match status" value="1"/>
</dbReference>
<dbReference type="NCBIfam" id="TIGR00836">
    <property type="entry name" value="amt"/>
    <property type="match status" value="1"/>
</dbReference>
<evidence type="ECO:0000256" key="8">
    <source>
        <dbReference type="RuleBase" id="RU362002"/>
    </source>
</evidence>
<keyword evidence="3 8" id="KW-0813">Transport</keyword>
<dbReference type="AlphaFoldDB" id="A0A9W7L7J6"/>
<evidence type="ECO:0000256" key="5">
    <source>
        <dbReference type="ARBA" id="ARBA00022989"/>
    </source>
</evidence>
<accession>A0A9W7L7J6</accession>
<evidence type="ECO:0000256" key="6">
    <source>
        <dbReference type="ARBA" id="ARBA00023136"/>
    </source>
</evidence>
<keyword evidence="6 8" id="KW-0472">Membrane</keyword>
<evidence type="ECO:0000313" key="12">
    <source>
        <dbReference type="Proteomes" id="UP001165065"/>
    </source>
</evidence>
<feature type="transmembrane region" description="Helical" evidence="8">
    <location>
        <begin position="335"/>
        <end position="354"/>
    </location>
</feature>
<evidence type="ECO:0000259" key="10">
    <source>
        <dbReference type="Pfam" id="PF00909"/>
    </source>
</evidence>
<sequence length="520" mass="55162">MSTIQDLCTQSLAVIQAAPWVGTALGLPTQFTPGGGAGAAALQGNLACGVYASDYLITEAQYSISAAYILYSGSLVFLMQCGFAMLCAGSVREKNVKNILLKNLMDAAGGAIAFWAVGYAFAYGDNNGPFIGTNKFFLANLKVYGDSAQSWFFQWAFAATAATIVAGTVAERCKMVAYFLYSAFLTGFVYPIVVRSIWAPQGWASAYAASQNFPLLFGVGMIDFAGSGVVHLTGGTTALVAAIILGPRIGRFRDENGVRLKKPGDMSGHSVTLQVLGTFLLWFGWYGFNPGSVLAIGVPGYYLTAGLCAVNTTLAAASGAISAMTLRWLLSDEDVFDITAVCNGALSGLVAITAGCATVWPWASVVIGLIGGIVYIGFSNLLLKLEIDDAVDAIPVHFANGIWGCIATGLFSSRSLTEALVGSSVPYYGWFYNWSTGNGYGNLLAAEIVGCIWIICWCVCLMGPFFLLLKYLNMFRVDELEEEMGLDVSHHGGPAYPSEGDNSVKVDEMKAKRESAMPAV</sequence>
<evidence type="ECO:0000313" key="11">
    <source>
        <dbReference type="EMBL" id="GMI37901.1"/>
    </source>
</evidence>
<keyword evidence="7 8" id="KW-0924">Ammonia transport</keyword>
<evidence type="ECO:0000256" key="2">
    <source>
        <dbReference type="ARBA" id="ARBA00005887"/>
    </source>
</evidence>
<protein>
    <recommendedName>
        <fullName evidence="8">Ammonium transporter</fullName>
    </recommendedName>
</protein>
<evidence type="ECO:0000256" key="3">
    <source>
        <dbReference type="ARBA" id="ARBA00022448"/>
    </source>
</evidence>
<dbReference type="FunFam" id="1.10.3430.10:FF:000016">
    <property type="entry name" value="Ammonium transporter"/>
    <property type="match status" value="1"/>
</dbReference>
<evidence type="ECO:0000256" key="1">
    <source>
        <dbReference type="ARBA" id="ARBA00004141"/>
    </source>
</evidence>
<dbReference type="GO" id="GO:0097272">
    <property type="term" value="P:ammonium homeostasis"/>
    <property type="evidence" value="ECO:0007669"/>
    <property type="project" value="TreeGrafter"/>
</dbReference>
<feature type="compositionally biased region" description="Basic and acidic residues" evidence="9">
    <location>
        <begin position="502"/>
        <end position="520"/>
    </location>
</feature>
<organism evidence="11 12">
    <name type="scientific">Triparma columacea</name>
    <dbReference type="NCBI Taxonomy" id="722753"/>
    <lineage>
        <taxon>Eukaryota</taxon>
        <taxon>Sar</taxon>
        <taxon>Stramenopiles</taxon>
        <taxon>Ochrophyta</taxon>
        <taxon>Bolidophyceae</taxon>
        <taxon>Parmales</taxon>
        <taxon>Triparmaceae</taxon>
        <taxon>Triparma</taxon>
    </lineage>
</organism>
<dbReference type="EMBL" id="BRYA01000078">
    <property type="protein sequence ID" value="GMI37901.1"/>
    <property type="molecule type" value="Genomic_DNA"/>
</dbReference>
<keyword evidence="12" id="KW-1185">Reference proteome</keyword>
<proteinExistence type="inferred from homology"/>
<feature type="transmembrane region" description="Helical" evidence="8">
    <location>
        <begin position="300"/>
        <end position="323"/>
    </location>
</feature>
<comment type="caution">
    <text evidence="11">The sequence shown here is derived from an EMBL/GenBank/DDBJ whole genome shotgun (WGS) entry which is preliminary data.</text>
</comment>
<evidence type="ECO:0000256" key="4">
    <source>
        <dbReference type="ARBA" id="ARBA00022692"/>
    </source>
</evidence>
<dbReference type="Pfam" id="PF00909">
    <property type="entry name" value="Ammonium_transp"/>
    <property type="match status" value="1"/>
</dbReference>
<dbReference type="GO" id="GO:0005886">
    <property type="term" value="C:plasma membrane"/>
    <property type="evidence" value="ECO:0007669"/>
    <property type="project" value="UniProtKB-SubCell"/>
</dbReference>
<dbReference type="InterPro" id="IPR029020">
    <property type="entry name" value="Ammonium/urea_transptr"/>
</dbReference>
<feature type="transmembrane region" description="Helical" evidence="8">
    <location>
        <begin position="360"/>
        <end position="383"/>
    </location>
</feature>
<dbReference type="InterPro" id="IPR001905">
    <property type="entry name" value="Ammonium_transpt"/>
</dbReference>
<feature type="transmembrane region" description="Helical" evidence="8">
    <location>
        <begin position="151"/>
        <end position="170"/>
    </location>
</feature>
<evidence type="ECO:0000256" key="9">
    <source>
        <dbReference type="SAM" id="MobiDB-lite"/>
    </source>
</evidence>
<feature type="region of interest" description="Disordered" evidence="9">
    <location>
        <begin position="491"/>
        <end position="520"/>
    </location>
</feature>
<keyword evidence="4 8" id="KW-0812">Transmembrane</keyword>
<feature type="domain" description="Ammonium transporter AmtB-like" evidence="10">
    <location>
        <begin position="68"/>
        <end position="496"/>
    </location>
</feature>
<gene>
    <name evidence="11" type="ORF">TrCOL_g5129</name>
</gene>
<feature type="transmembrane region" description="Helical" evidence="8">
    <location>
        <begin position="266"/>
        <end position="288"/>
    </location>
</feature>
<feature type="transmembrane region" description="Helical" evidence="8">
    <location>
        <begin position="443"/>
        <end position="469"/>
    </location>
</feature>
<dbReference type="OrthoDB" id="534912at2759"/>
<feature type="transmembrane region" description="Helical" evidence="8">
    <location>
        <begin position="177"/>
        <end position="198"/>
    </location>
</feature>
<reference evidence="12" key="1">
    <citation type="journal article" date="2023" name="Commun. Biol.">
        <title>Genome analysis of Parmales, the sister group of diatoms, reveals the evolutionary specialization of diatoms from phago-mixotrophs to photoautotrophs.</title>
        <authorList>
            <person name="Ban H."/>
            <person name="Sato S."/>
            <person name="Yoshikawa S."/>
            <person name="Yamada K."/>
            <person name="Nakamura Y."/>
            <person name="Ichinomiya M."/>
            <person name="Sato N."/>
            <person name="Blanc-Mathieu R."/>
            <person name="Endo H."/>
            <person name="Kuwata A."/>
            <person name="Ogata H."/>
        </authorList>
    </citation>
    <scope>NUCLEOTIDE SEQUENCE [LARGE SCALE GENOMIC DNA]</scope>
</reference>